<dbReference type="InterPro" id="IPR011009">
    <property type="entry name" value="Kinase-like_dom_sf"/>
</dbReference>
<dbReference type="Gene3D" id="1.10.510.10">
    <property type="entry name" value="Transferase(Phosphotransferase) domain 1"/>
    <property type="match status" value="1"/>
</dbReference>
<feature type="compositionally biased region" description="Low complexity" evidence="11">
    <location>
        <begin position="552"/>
        <end position="570"/>
    </location>
</feature>
<dbReference type="Pfam" id="PF00069">
    <property type="entry name" value="Pkinase"/>
    <property type="match status" value="1"/>
</dbReference>
<dbReference type="NCBIfam" id="TIGR01352">
    <property type="entry name" value="tonB_Cterm"/>
    <property type="match status" value="1"/>
</dbReference>
<dbReference type="Proteomes" id="UP000295497">
    <property type="component" value="Chromosome"/>
</dbReference>
<dbReference type="FunFam" id="1.10.510.10:FF:000021">
    <property type="entry name" value="Serine/threonine protein kinase"/>
    <property type="match status" value="1"/>
</dbReference>
<keyword evidence="6" id="KW-0547">Nucleotide-binding</keyword>
<comment type="subcellular location">
    <subcellularLocation>
        <location evidence="1">Membrane</location>
        <topology evidence="1">Single-pass membrane protein</topology>
    </subcellularLocation>
</comment>
<dbReference type="CDD" id="cd14014">
    <property type="entry name" value="STKc_PknB_like"/>
    <property type="match status" value="1"/>
</dbReference>
<dbReference type="GO" id="GO:0055085">
    <property type="term" value="P:transmembrane transport"/>
    <property type="evidence" value="ECO:0007669"/>
    <property type="project" value="InterPro"/>
</dbReference>
<dbReference type="Gene3D" id="3.30.1150.10">
    <property type="match status" value="1"/>
</dbReference>
<evidence type="ECO:0000259" key="12">
    <source>
        <dbReference type="PROSITE" id="PS50011"/>
    </source>
</evidence>
<feature type="compositionally biased region" description="Low complexity" evidence="11">
    <location>
        <begin position="524"/>
        <end position="535"/>
    </location>
</feature>
<accession>A0A4V0NHM2</accession>
<dbReference type="EMBL" id="CP012672">
    <property type="protein sequence ID" value="AUX37162.1"/>
    <property type="molecule type" value="Genomic_DNA"/>
</dbReference>
<dbReference type="PROSITE" id="PS00108">
    <property type="entry name" value="PROTEIN_KINASE_ST"/>
    <property type="match status" value="1"/>
</dbReference>
<feature type="compositionally biased region" description="Low complexity" evidence="11">
    <location>
        <begin position="319"/>
        <end position="334"/>
    </location>
</feature>
<feature type="region of interest" description="Disordered" evidence="11">
    <location>
        <begin position="524"/>
        <end position="586"/>
    </location>
</feature>
<evidence type="ECO:0000256" key="6">
    <source>
        <dbReference type="ARBA" id="ARBA00022741"/>
    </source>
</evidence>
<evidence type="ECO:0000256" key="8">
    <source>
        <dbReference type="ARBA" id="ARBA00022840"/>
    </source>
</evidence>
<organism evidence="13 14">
    <name type="scientific">Sorangium cellulosum</name>
    <name type="common">Polyangium cellulosum</name>
    <dbReference type="NCBI Taxonomy" id="56"/>
    <lineage>
        <taxon>Bacteria</taxon>
        <taxon>Pseudomonadati</taxon>
        <taxon>Myxococcota</taxon>
        <taxon>Polyangia</taxon>
        <taxon>Polyangiales</taxon>
        <taxon>Polyangiaceae</taxon>
        <taxon>Sorangium</taxon>
    </lineage>
</organism>
<evidence type="ECO:0000256" key="5">
    <source>
        <dbReference type="ARBA" id="ARBA00022692"/>
    </source>
</evidence>
<sequence length="688" mass="71150">MNGMGAARSSGQDPLIGATIAGRYRIVSLIARGGMGKVYRAEQSALGRICALKLLVPDERREQDPEFFRRFSREAATAARLTHPNSVTVFDYGRDDPRGIYFIAMEYIAGRTLHRVLHDEGALPEARASRIARQICRALIEAHGLGLVHRDLKPSNVLLVDQGDEKDFVKVLDFGLVKDVSGQDLDDLTQKGLFIGSPKYTAPEQAMGHDLSPRADIYALGVLLYEMLSGKVPFDKKVPTATLMAHVSEPPPPLAGSAQGALVSPAMEAIVMRCLAKDPDRRFQSMKECLIALKSAAGEPIDLTRASAPERLSVAQLGGALPSAPSSSGPRLSAFSPSPNEPGAPPRAGASEPAAPIRQPQGDSLSPAQAPPTVSGSVGPARHAPVSVYIVALVAALVGGGIVLAVTGHVRWRAPDAASAPAAVQPAPVPLAMPADASAGHEPSAAAEFRIVRIESAPPGARVSDRGTEVCLATPCRLVLQGAGTTAEYRLTLTKPGYKSAVLVVRPEDETAAAELEALAAAAPAPSPQAAASALPAPPAEPPSAGPPSDGPSPSAGPVAAGPSVAQPAAVAPPEPPAAGAAAAPAAPGPAAPEILPFQEGMTRPVPIVAPAVVYTRQARQARVEGTVLAKCVVTTAGSLTGCRIVKGVPHMNEAVLEALAASRYKPVTYQGRPVNVDYVFSLKLVLP</sequence>
<dbReference type="PANTHER" id="PTHR43289">
    <property type="entry name" value="MITOGEN-ACTIVATED PROTEIN KINASE KINASE KINASE 20-RELATED"/>
    <property type="match status" value="1"/>
</dbReference>
<keyword evidence="4 13" id="KW-0808">Transferase</keyword>
<dbReference type="Pfam" id="PF08308">
    <property type="entry name" value="PEGA"/>
    <property type="match status" value="1"/>
</dbReference>
<dbReference type="Pfam" id="PF03544">
    <property type="entry name" value="TonB_C"/>
    <property type="match status" value="1"/>
</dbReference>
<evidence type="ECO:0000256" key="2">
    <source>
        <dbReference type="ARBA" id="ARBA00012513"/>
    </source>
</evidence>
<dbReference type="InterPro" id="IPR037682">
    <property type="entry name" value="TonB_C"/>
</dbReference>
<dbReference type="SUPFAM" id="SSF56112">
    <property type="entry name" value="Protein kinase-like (PK-like)"/>
    <property type="match status" value="1"/>
</dbReference>
<dbReference type="Gene3D" id="3.30.200.20">
    <property type="entry name" value="Phosphorylase Kinase, domain 1"/>
    <property type="match status" value="1"/>
</dbReference>
<proteinExistence type="predicted"/>
<dbReference type="InterPro" id="IPR000719">
    <property type="entry name" value="Prot_kinase_dom"/>
</dbReference>
<dbReference type="AlphaFoldDB" id="A0A4V0NHM2"/>
<dbReference type="InterPro" id="IPR013229">
    <property type="entry name" value="PEGA"/>
</dbReference>
<evidence type="ECO:0000256" key="7">
    <source>
        <dbReference type="ARBA" id="ARBA00022777"/>
    </source>
</evidence>
<dbReference type="InterPro" id="IPR006260">
    <property type="entry name" value="TonB/TolA_C"/>
</dbReference>
<evidence type="ECO:0000256" key="3">
    <source>
        <dbReference type="ARBA" id="ARBA00022527"/>
    </source>
</evidence>
<reference evidence="13 14" key="1">
    <citation type="submission" date="2015-09" db="EMBL/GenBank/DDBJ databases">
        <title>Sorangium comparison.</title>
        <authorList>
            <person name="Zaburannyi N."/>
            <person name="Bunk B."/>
            <person name="Overmann J."/>
            <person name="Mueller R."/>
        </authorList>
    </citation>
    <scope>NUCLEOTIDE SEQUENCE [LARGE SCALE GENOMIC DNA]</scope>
    <source>
        <strain evidence="13 14">So ce836</strain>
    </source>
</reference>
<evidence type="ECO:0000256" key="4">
    <source>
        <dbReference type="ARBA" id="ARBA00022679"/>
    </source>
</evidence>
<keyword evidence="3" id="KW-0723">Serine/threonine-protein kinase</keyword>
<evidence type="ECO:0000256" key="10">
    <source>
        <dbReference type="ARBA" id="ARBA00023136"/>
    </source>
</evidence>
<evidence type="ECO:0000256" key="1">
    <source>
        <dbReference type="ARBA" id="ARBA00004167"/>
    </source>
</evidence>
<dbReference type="EC" id="2.7.11.1" evidence="2"/>
<feature type="region of interest" description="Disordered" evidence="11">
    <location>
        <begin position="319"/>
        <end position="378"/>
    </location>
</feature>
<feature type="compositionally biased region" description="Pro residues" evidence="11">
    <location>
        <begin position="536"/>
        <end position="551"/>
    </location>
</feature>
<keyword evidence="9" id="KW-1133">Transmembrane helix</keyword>
<name>A0A4V0NHM2_SORCE</name>
<keyword evidence="8" id="KW-0067">ATP-binding</keyword>
<keyword evidence="10" id="KW-0472">Membrane</keyword>
<dbReference type="InterPro" id="IPR008271">
    <property type="entry name" value="Ser/Thr_kinase_AS"/>
</dbReference>
<evidence type="ECO:0000256" key="9">
    <source>
        <dbReference type="ARBA" id="ARBA00022989"/>
    </source>
</evidence>
<dbReference type="GO" id="GO:0005524">
    <property type="term" value="F:ATP binding"/>
    <property type="evidence" value="ECO:0007669"/>
    <property type="project" value="UniProtKB-KW"/>
</dbReference>
<feature type="domain" description="Protein kinase" evidence="12">
    <location>
        <begin position="24"/>
        <end position="302"/>
    </location>
</feature>
<protein>
    <recommendedName>
        <fullName evidence="2">non-specific serine/threonine protein kinase</fullName>
        <ecNumber evidence="2">2.7.11.1</ecNumber>
    </recommendedName>
</protein>
<dbReference type="PROSITE" id="PS50011">
    <property type="entry name" value="PROTEIN_KINASE_DOM"/>
    <property type="match status" value="1"/>
</dbReference>
<dbReference type="GO" id="GO:0004674">
    <property type="term" value="F:protein serine/threonine kinase activity"/>
    <property type="evidence" value="ECO:0007669"/>
    <property type="project" value="UniProtKB-KW"/>
</dbReference>
<keyword evidence="5" id="KW-0812">Transmembrane</keyword>
<feature type="compositionally biased region" description="Polar residues" evidence="11">
    <location>
        <begin position="361"/>
        <end position="376"/>
    </location>
</feature>
<dbReference type="SMART" id="SM00220">
    <property type="entry name" value="S_TKc"/>
    <property type="match status" value="1"/>
</dbReference>
<evidence type="ECO:0000256" key="11">
    <source>
        <dbReference type="SAM" id="MobiDB-lite"/>
    </source>
</evidence>
<dbReference type="GO" id="GO:0016020">
    <property type="term" value="C:membrane"/>
    <property type="evidence" value="ECO:0007669"/>
    <property type="project" value="UniProtKB-SubCell"/>
</dbReference>
<keyword evidence="7 13" id="KW-0418">Kinase</keyword>
<dbReference type="SUPFAM" id="SSF74653">
    <property type="entry name" value="TolA/TonB C-terminal domain"/>
    <property type="match status" value="1"/>
</dbReference>
<dbReference type="PANTHER" id="PTHR43289:SF6">
    <property type="entry name" value="SERINE_THREONINE-PROTEIN KINASE NEKL-3"/>
    <property type="match status" value="1"/>
</dbReference>
<gene>
    <name evidence="13" type="ORF">SOCE836_093840</name>
</gene>
<evidence type="ECO:0000313" key="14">
    <source>
        <dbReference type="Proteomes" id="UP000295497"/>
    </source>
</evidence>
<evidence type="ECO:0000313" key="13">
    <source>
        <dbReference type="EMBL" id="AUX37162.1"/>
    </source>
</evidence>